<comment type="caution">
    <text evidence="2">The sequence shown here is derived from an EMBL/GenBank/DDBJ whole genome shotgun (WGS) entry which is preliminary data.</text>
</comment>
<organism evidence="2 3">
    <name type="scientific">Microbispora siamensis</name>
    <dbReference type="NCBI Taxonomy" id="564413"/>
    <lineage>
        <taxon>Bacteria</taxon>
        <taxon>Bacillati</taxon>
        <taxon>Actinomycetota</taxon>
        <taxon>Actinomycetes</taxon>
        <taxon>Streptosporangiales</taxon>
        <taxon>Streptosporangiaceae</taxon>
        <taxon>Microbispora</taxon>
    </lineage>
</organism>
<evidence type="ECO:0000313" key="2">
    <source>
        <dbReference type="EMBL" id="GIH61857.1"/>
    </source>
</evidence>
<evidence type="ECO:0000256" key="1">
    <source>
        <dbReference type="SAM" id="MobiDB-lite"/>
    </source>
</evidence>
<accession>A0ABQ4GKB0</accession>
<dbReference type="EMBL" id="BOOF01000012">
    <property type="protein sequence ID" value="GIH61857.1"/>
    <property type="molecule type" value="Genomic_DNA"/>
</dbReference>
<dbReference type="Proteomes" id="UP000660454">
    <property type="component" value="Unassembled WGS sequence"/>
</dbReference>
<keyword evidence="3" id="KW-1185">Reference proteome</keyword>
<feature type="region of interest" description="Disordered" evidence="1">
    <location>
        <begin position="1"/>
        <end position="24"/>
    </location>
</feature>
<protein>
    <submittedName>
        <fullName evidence="2">Uncharacterized protein</fullName>
    </submittedName>
</protein>
<sequence length="78" mass="8097">MPLFAPTPLAPGPRSDSGGRGLVQPTPPLRIVALADLGAADATLAHVAFRVHYGWPVVSDRLVDLRIVAPGVEVAPLP</sequence>
<gene>
    <name evidence="2" type="ORF">Msi02_26740</name>
</gene>
<proteinExistence type="predicted"/>
<evidence type="ECO:0000313" key="3">
    <source>
        <dbReference type="Proteomes" id="UP000660454"/>
    </source>
</evidence>
<name>A0ABQ4GKB0_9ACTN</name>
<reference evidence="2 3" key="1">
    <citation type="submission" date="2021-01" db="EMBL/GenBank/DDBJ databases">
        <title>Whole genome shotgun sequence of Microbispora siamensis NBRC 104113.</title>
        <authorList>
            <person name="Komaki H."/>
            <person name="Tamura T."/>
        </authorList>
    </citation>
    <scope>NUCLEOTIDE SEQUENCE [LARGE SCALE GENOMIC DNA]</scope>
    <source>
        <strain evidence="2 3">NBRC 104113</strain>
    </source>
</reference>